<evidence type="ECO:0000256" key="1">
    <source>
        <dbReference type="ARBA" id="ARBA00022801"/>
    </source>
</evidence>
<dbReference type="AlphaFoldDB" id="A0A8J5WP40"/>
<reference evidence="4" key="2">
    <citation type="submission" date="2021-02" db="EMBL/GenBank/DDBJ databases">
        <authorList>
            <person name="Kimball J.A."/>
            <person name="Haas M.W."/>
            <person name="Macchietto M."/>
            <person name="Kono T."/>
            <person name="Duquette J."/>
            <person name="Shao M."/>
        </authorList>
    </citation>
    <scope>NUCLEOTIDE SEQUENCE</scope>
    <source>
        <tissue evidence="4">Fresh leaf tissue</tissue>
    </source>
</reference>
<comment type="caution">
    <text evidence="4">The sequence shown here is derived from an EMBL/GenBank/DDBJ whole genome shotgun (WGS) entry which is preliminary data.</text>
</comment>
<dbReference type="InterPro" id="IPR015655">
    <property type="entry name" value="PP2C"/>
</dbReference>
<gene>
    <name evidence="4" type="ORF">GUJ93_ZPchr0012g20379</name>
</gene>
<reference evidence="4" key="1">
    <citation type="journal article" date="2021" name="bioRxiv">
        <title>Whole Genome Assembly and Annotation of Northern Wild Rice, Zizania palustris L., Supports a Whole Genome Duplication in the Zizania Genus.</title>
        <authorList>
            <person name="Haas M."/>
            <person name="Kono T."/>
            <person name="Macchietto M."/>
            <person name="Millas R."/>
            <person name="McGilp L."/>
            <person name="Shao M."/>
            <person name="Duquette J."/>
            <person name="Hirsch C.N."/>
            <person name="Kimball J."/>
        </authorList>
    </citation>
    <scope>NUCLEOTIDE SEQUENCE</scope>
    <source>
        <tissue evidence="4">Fresh leaf tissue</tissue>
    </source>
</reference>
<feature type="domain" description="PPM-type phosphatase" evidence="3">
    <location>
        <begin position="162"/>
        <end position="194"/>
    </location>
</feature>
<evidence type="ECO:0000256" key="2">
    <source>
        <dbReference type="ARBA" id="ARBA00022912"/>
    </source>
</evidence>
<keyword evidence="1" id="KW-0378">Hydrolase</keyword>
<organism evidence="4 5">
    <name type="scientific">Zizania palustris</name>
    <name type="common">Northern wild rice</name>
    <dbReference type="NCBI Taxonomy" id="103762"/>
    <lineage>
        <taxon>Eukaryota</taxon>
        <taxon>Viridiplantae</taxon>
        <taxon>Streptophyta</taxon>
        <taxon>Embryophyta</taxon>
        <taxon>Tracheophyta</taxon>
        <taxon>Spermatophyta</taxon>
        <taxon>Magnoliopsida</taxon>
        <taxon>Liliopsida</taxon>
        <taxon>Poales</taxon>
        <taxon>Poaceae</taxon>
        <taxon>BOP clade</taxon>
        <taxon>Oryzoideae</taxon>
        <taxon>Oryzeae</taxon>
        <taxon>Zizaniinae</taxon>
        <taxon>Zizania</taxon>
    </lineage>
</organism>
<feature type="non-terminal residue" evidence="4">
    <location>
        <position position="1"/>
    </location>
</feature>
<keyword evidence="2" id="KW-0904">Protein phosphatase</keyword>
<dbReference type="InterPro" id="IPR001932">
    <property type="entry name" value="PPM-type_phosphatase-like_dom"/>
</dbReference>
<sequence length="199" mass="22041">FILHMIFSIDAEQAMSPAKPNITMSGTEITCESMGTEYIPIVWSGGCSDIGSRHTMEDVYICHDNFMKILDLIGPVHFMVFDGHGGKHAADFVCSNLPRCLLCELISCIWHDCACCSCALELCIEASGGYVYDCPLEWAAEPEVMIRNLTEGLKACDGLGSLSVEPEVMIRDLTEDEFLIIDCDGIWDVFSRQNTLLVQ</sequence>
<evidence type="ECO:0000313" key="4">
    <source>
        <dbReference type="EMBL" id="KAG8094655.1"/>
    </source>
</evidence>
<keyword evidence="5" id="KW-1185">Reference proteome</keyword>
<dbReference type="Proteomes" id="UP000729402">
    <property type="component" value="Unassembled WGS sequence"/>
</dbReference>
<dbReference type="EMBL" id="JAAALK010000080">
    <property type="protein sequence ID" value="KAG8094655.1"/>
    <property type="molecule type" value="Genomic_DNA"/>
</dbReference>
<proteinExistence type="predicted"/>
<evidence type="ECO:0000313" key="5">
    <source>
        <dbReference type="Proteomes" id="UP000729402"/>
    </source>
</evidence>
<name>A0A8J5WP40_ZIZPA</name>
<protein>
    <recommendedName>
        <fullName evidence="3">PPM-type phosphatase domain-containing protein</fullName>
    </recommendedName>
</protein>
<dbReference type="PANTHER" id="PTHR13832:SF790">
    <property type="entry name" value="PROTEIN PHOSPHATASE 2C 22-RELATED"/>
    <property type="match status" value="1"/>
</dbReference>
<dbReference type="GO" id="GO:0004722">
    <property type="term" value="F:protein serine/threonine phosphatase activity"/>
    <property type="evidence" value="ECO:0007669"/>
    <property type="project" value="InterPro"/>
</dbReference>
<dbReference type="PANTHER" id="PTHR13832">
    <property type="entry name" value="PROTEIN PHOSPHATASE 2C"/>
    <property type="match status" value="1"/>
</dbReference>
<dbReference type="OrthoDB" id="10264738at2759"/>
<dbReference type="Pfam" id="PF00481">
    <property type="entry name" value="PP2C"/>
    <property type="match status" value="1"/>
</dbReference>
<accession>A0A8J5WP40</accession>
<evidence type="ECO:0000259" key="3">
    <source>
        <dbReference type="Pfam" id="PF00481"/>
    </source>
</evidence>